<dbReference type="Pfam" id="PF00112">
    <property type="entry name" value="Peptidase_C1"/>
    <property type="match status" value="1"/>
</dbReference>
<dbReference type="FunFam" id="3.90.70.10:FF:000031">
    <property type="entry name" value="Cathepsin B"/>
    <property type="match status" value="1"/>
</dbReference>
<dbReference type="SMART" id="SM00645">
    <property type="entry name" value="Pept_C1"/>
    <property type="match status" value="1"/>
</dbReference>
<dbReference type="GO" id="GO:0008234">
    <property type="term" value="F:cysteine-type peptidase activity"/>
    <property type="evidence" value="ECO:0007669"/>
    <property type="project" value="UniProtKB-KW"/>
</dbReference>
<keyword evidence="13" id="KW-1185">Reference proteome</keyword>
<feature type="signal peptide" evidence="10">
    <location>
        <begin position="1"/>
        <end position="15"/>
    </location>
</feature>
<dbReference type="PROSITE" id="PS00139">
    <property type="entry name" value="THIOL_PROTEASE_CYS"/>
    <property type="match status" value="1"/>
</dbReference>
<dbReference type="Proteomes" id="UP000308267">
    <property type="component" value="Unassembled WGS sequence"/>
</dbReference>
<dbReference type="InterPro" id="IPR038765">
    <property type="entry name" value="Papain-like_cys_pep_sf"/>
</dbReference>
<dbReference type="EMBL" id="SJOL01007384">
    <property type="protein sequence ID" value="TGZ62829.1"/>
    <property type="molecule type" value="Genomic_DNA"/>
</dbReference>
<dbReference type="InterPro" id="IPR013128">
    <property type="entry name" value="Peptidase_C1A"/>
</dbReference>
<evidence type="ECO:0000256" key="1">
    <source>
        <dbReference type="ARBA" id="ARBA00008455"/>
    </source>
</evidence>
<keyword evidence="4" id="KW-0378">Hydrolase</keyword>
<evidence type="ECO:0000256" key="6">
    <source>
        <dbReference type="ARBA" id="ARBA00023145"/>
    </source>
</evidence>
<organism evidence="12 13">
    <name type="scientific">Opisthorchis felineus</name>
    <dbReference type="NCBI Taxonomy" id="147828"/>
    <lineage>
        <taxon>Eukaryota</taxon>
        <taxon>Metazoa</taxon>
        <taxon>Spiralia</taxon>
        <taxon>Lophotrochozoa</taxon>
        <taxon>Platyhelminthes</taxon>
        <taxon>Trematoda</taxon>
        <taxon>Digenea</taxon>
        <taxon>Opisthorchiida</taxon>
        <taxon>Opisthorchiata</taxon>
        <taxon>Opisthorchiidae</taxon>
        <taxon>Opisthorchis</taxon>
    </lineage>
</organism>
<evidence type="ECO:0000256" key="10">
    <source>
        <dbReference type="SAM" id="SignalP"/>
    </source>
</evidence>
<keyword evidence="7" id="KW-1015">Disulfide bond</keyword>
<name>A0A4S2LNR7_OPIFE</name>
<dbReference type="PANTHER" id="PTHR12411">
    <property type="entry name" value="CYSTEINE PROTEASE FAMILY C1-RELATED"/>
    <property type="match status" value="1"/>
</dbReference>
<dbReference type="GO" id="GO:0006508">
    <property type="term" value="P:proteolysis"/>
    <property type="evidence" value="ECO:0007669"/>
    <property type="project" value="UniProtKB-KW"/>
</dbReference>
<dbReference type="OrthoDB" id="640249at2759"/>
<evidence type="ECO:0000259" key="11">
    <source>
        <dbReference type="SMART" id="SM00645"/>
    </source>
</evidence>
<evidence type="ECO:0000256" key="3">
    <source>
        <dbReference type="ARBA" id="ARBA00022729"/>
    </source>
</evidence>
<feature type="chain" id="PRO_5020436459" description="Cathepsin B-like cysteine proteinase" evidence="10">
    <location>
        <begin position="16"/>
        <end position="337"/>
    </location>
</feature>
<dbReference type="PRINTS" id="PR00705">
    <property type="entry name" value="PAPAIN"/>
</dbReference>
<evidence type="ECO:0000256" key="8">
    <source>
        <dbReference type="ARBA" id="ARBA00055576"/>
    </source>
</evidence>
<keyword evidence="3 10" id="KW-0732">Signal</keyword>
<comment type="similarity">
    <text evidence="1">Belongs to the peptidase C1 family.</text>
</comment>
<keyword evidence="6" id="KW-0865">Zymogen</keyword>
<dbReference type="SUPFAM" id="SSF54001">
    <property type="entry name" value="Cysteine proteinases"/>
    <property type="match status" value="1"/>
</dbReference>
<keyword evidence="5" id="KW-0788">Thiol protease</keyword>
<feature type="domain" description="Peptidase C1A papain C-terminal" evidence="11">
    <location>
        <begin position="80"/>
        <end position="328"/>
    </location>
</feature>
<evidence type="ECO:0000256" key="5">
    <source>
        <dbReference type="ARBA" id="ARBA00022807"/>
    </source>
</evidence>
<gene>
    <name evidence="12" type="ORF">CRM22_007234</name>
</gene>
<evidence type="ECO:0000256" key="7">
    <source>
        <dbReference type="ARBA" id="ARBA00023157"/>
    </source>
</evidence>
<comment type="caution">
    <text evidence="12">The sequence shown here is derived from an EMBL/GenBank/DDBJ whole genome shotgun (WGS) entry which is preliminary data.</text>
</comment>
<comment type="function">
    <text evidence="8">Thiol protease. Has a role as a digestive enzyme.</text>
</comment>
<evidence type="ECO:0000256" key="4">
    <source>
        <dbReference type="ARBA" id="ARBA00022801"/>
    </source>
</evidence>
<evidence type="ECO:0000256" key="2">
    <source>
        <dbReference type="ARBA" id="ARBA00022670"/>
    </source>
</evidence>
<sequence>MLWLVLVFGTVFAAASKVTESIGLWEHVDSGSGARWIYAEPPESFQPGNLQLMFGAIREPKEQRSKRPTVSHKGFGDENIPKTFDARKQWPHCPTIGEIRDQSSCGSCWAFGAVEAMSDRLCIHSNGTFTKSLSSVDLVSCCEYCGFGCQGGFPPTAWDFWQTEGIVTGGSKEDPRGCRSYPFPRCSHHGSKKYPPCPHRTYNTPKCVRKCDTPDIDYATDKTRCNITYNVQPNQKAIMKEIMINGPVEAAFHVYEDFLGYKSGVYFHSGGNFLGGHAIRILGWGEENGVPYWLIANSWNEGWGDDGYFKMLRGKNECGIEDEVTAGLPELSSIPLK</sequence>
<keyword evidence="2" id="KW-0645">Protease</keyword>
<evidence type="ECO:0000313" key="12">
    <source>
        <dbReference type="EMBL" id="TGZ62829.1"/>
    </source>
</evidence>
<dbReference type="PROSITE" id="PS00640">
    <property type="entry name" value="THIOL_PROTEASE_ASN"/>
    <property type="match status" value="1"/>
</dbReference>
<evidence type="ECO:0000313" key="13">
    <source>
        <dbReference type="Proteomes" id="UP000308267"/>
    </source>
</evidence>
<dbReference type="InterPro" id="IPR025661">
    <property type="entry name" value="Pept_asp_AS"/>
</dbReference>
<protein>
    <recommendedName>
        <fullName evidence="9">Cathepsin B-like cysteine proteinase</fullName>
    </recommendedName>
</protein>
<dbReference type="CDD" id="cd02620">
    <property type="entry name" value="Peptidase_C1A_CathepsinB"/>
    <property type="match status" value="1"/>
</dbReference>
<dbReference type="Gene3D" id="3.90.70.10">
    <property type="entry name" value="Cysteine proteinases"/>
    <property type="match status" value="1"/>
</dbReference>
<reference evidence="12 13" key="1">
    <citation type="journal article" date="2019" name="BMC Genomics">
        <title>New insights from Opisthorchis felineus genome: update on genomics of the epidemiologically important liver flukes.</title>
        <authorList>
            <person name="Ershov N.I."/>
            <person name="Mordvinov V.A."/>
            <person name="Prokhortchouk E.B."/>
            <person name="Pakharukova M.Y."/>
            <person name="Gunbin K.V."/>
            <person name="Ustyantsev K."/>
            <person name="Genaev M.A."/>
            <person name="Blinov A.G."/>
            <person name="Mazur A."/>
            <person name="Boulygina E."/>
            <person name="Tsygankova S."/>
            <person name="Khrameeva E."/>
            <person name="Chekanov N."/>
            <person name="Fan G."/>
            <person name="Xiao A."/>
            <person name="Zhang H."/>
            <person name="Xu X."/>
            <person name="Yang H."/>
            <person name="Solovyev V."/>
            <person name="Lee S.M."/>
            <person name="Liu X."/>
            <person name="Afonnikov D.A."/>
            <person name="Skryabin K.G."/>
        </authorList>
    </citation>
    <scope>NUCLEOTIDE SEQUENCE [LARGE SCALE GENOMIC DNA]</scope>
    <source>
        <strain evidence="12">AK-0245</strain>
        <tissue evidence="12">Whole organism</tissue>
    </source>
</reference>
<dbReference type="InterPro" id="IPR000169">
    <property type="entry name" value="Pept_cys_AS"/>
</dbReference>
<dbReference type="STRING" id="147828.A0A4S2LNR7"/>
<accession>A0A4S2LNR7</accession>
<dbReference type="PROSITE" id="PS00639">
    <property type="entry name" value="THIOL_PROTEASE_HIS"/>
    <property type="match status" value="1"/>
</dbReference>
<dbReference type="InterPro" id="IPR000668">
    <property type="entry name" value="Peptidase_C1A_C"/>
</dbReference>
<evidence type="ECO:0000256" key="9">
    <source>
        <dbReference type="ARBA" id="ARBA00073107"/>
    </source>
</evidence>
<dbReference type="InterPro" id="IPR025660">
    <property type="entry name" value="Pept_his_AS"/>
</dbReference>
<proteinExistence type="inferred from homology"/>
<dbReference type="AlphaFoldDB" id="A0A4S2LNR7"/>